<reference evidence="3" key="1">
    <citation type="submission" date="2025-08" db="UniProtKB">
        <authorList>
            <consortium name="RefSeq"/>
        </authorList>
    </citation>
    <scope>IDENTIFICATION</scope>
</reference>
<evidence type="ECO:0000313" key="3">
    <source>
        <dbReference type="RefSeq" id="XP_031420478.1"/>
    </source>
</evidence>
<keyword evidence="3" id="KW-0418">Kinase</keyword>
<proteinExistence type="predicted"/>
<dbReference type="GeneID" id="105912812"/>
<dbReference type="InterPro" id="IPR036703">
    <property type="entry name" value="MOB_kinase_act_sf"/>
</dbReference>
<feature type="binding site" evidence="1">
    <location>
        <position position="108"/>
    </location>
    <ligand>
        <name>Zn(2+)</name>
        <dbReference type="ChEBI" id="CHEBI:29105"/>
    </ligand>
</feature>
<keyword evidence="1" id="KW-0862">Zinc</keyword>
<keyword evidence="2" id="KW-1185">Reference proteome</keyword>
<name>A0A6P8EW50_CLUHA</name>
<protein>
    <submittedName>
        <fullName evidence="3">MOB kinase activator 2</fullName>
    </submittedName>
</protein>
<gene>
    <name evidence="3" type="primary">LOC105912812</name>
</gene>
<dbReference type="PANTHER" id="PTHR22599">
    <property type="entry name" value="MPS ONE BINDER KINASE ACTIVATOR-LIKE MOB"/>
    <property type="match status" value="1"/>
</dbReference>
<dbReference type="Pfam" id="PF03637">
    <property type="entry name" value="Mob1_phocein"/>
    <property type="match status" value="1"/>
</dbReference>
<dbReference type="GO" id="GO:0016301">
    <property type="term" value="F:kinase activity"/>
    <property type="evidence" value="ECO:0007669"/>
    <property type="project" value="UniProtKB-KW"/>
</dbReference>
<dbReference type="SMART" id="SM01388">
    <property type="entry name" value="Mob1_phocein"/>
    <property type="match status" value="1"/>
</dbReference>
<feature type="binding site" evidence="1">
    <location>
        <position position="113"/>
    </location>
    <ligand>
        <name>Zn(2+)</name>
        <dbReference type="ChEBI" id="CHEBI:29105"/>
    </ligand>
</feature>
<dbReference type="AlphaFoldDB" id="A0A6P8EW50"/>
<evidence type="ECO:0000313" key="2">
    <source>
        <dbReference type="Proteomes" id="UP000515152"/>
    </source>
</evidence>
<keyword evidence="1" id="KW-0479">Metal-binding</keyword>
<dbReference type="OrthoDB" id="8170117at2759"/>
<dbReference type="Gene3D" id="1.20.140.30">
    <property type="entry name" value="MOB kinase activator"/>
    <property type="match status" value="1"/>
</dbReference>
<evidence type="ECO:0000256" key="1">
    <source>
        <dbReference type="PIRSR" id="PIRSR605301-1"/>
    </source>
</evidence>
<sequence>MGGCQSSSGAAESEGTHTLTHATAHLPNLSDISLFNLKNNNWQAPVCGVKKPYLHPECVSERLSQSSTDLLMLSVLPHGLDLNEWMATNTIAFFQLVTLISSALSELCSSSSCPKATGPGDRVYFWTDESGRKLKCSAPLYTDYALSYIQELLSDEDVFPVRADADFPVGFPFLVEKVCLLMFRTLAHLYCEHYTQLVAMEMHPHLNTVFTHLVLFCQSFNLLEPQETEPLQDLITALTRS</sequence>
<dbReference type="KEGG" id="char:105912812"/>
<feature type="binding site" evidence="1">
    <location>
        <position position="188"/>
    </location>
    <ligand>
        <name>Zn(2+)</name>
        <dbReference type="ChEBI" id="CHEBI:29105"/>
    </ligand>
</feature>
<organism evidence="2 3">
    <name type="scientific">Clupea harengus</name>
    <name type="common">Atlantic herring</name>
    <dbReference type="NCBI Taxonomy" id="7950"/>
    <lineage>
        <taxon>Eukaryota</taxon>
        <taxon>Metazoa</taxon>
        <taxon>Chordata</taxon>
        <taxon>Craniata</taxon>
        <taxon>Vertebrata</taxon>
        <taxon>Euteleostomi</taxon>
        <taxon>Actinopterygii</taxon>
        <taxon>Neopterygii</taxon>
        <taxon>Teleostei</taxon>
        <taxon>Clupei</taxon>
        <taxon>Clupeiformes</taxon>
        <taxon>Clupeoidei</taxon>
        <taxon>Clupeidae</taxon>
        <taxon>Clupea</taxon>
    </lineage>
</organism>
<dbReference type="RefSeq" id="XP_031420478.1">
    <property type="nucleotide sequence ID" value="XM_031564618.2"/>
</dbReference>
<accession>A0A6P8EW50</accession>
<dbReference type="InterPro" id="IPR005301">
    <property type="entry name" value="MOB_kinase_act_fam"/>
</dbReference>
<dbReference type="SUPFAM" id="SSF101152">
    <property type="entry name" value="Mob1/phocein"/>
    <property type="match status" value="1"/>
</dbReference>
<dbReference type="Proteomes" id="UP000515152">
    <property type="component" value="Chromosome 3"/>
</dbReference>
<feature type="binding site" evidence="1">
    <location>
        <position position="193"/>
    </location>
    <ligand>
        <name>Zn(2+)</name>
        <dbReference type="ChEBI" id="CHEBI:29105"/>
    </ligand>
</feature>
<keyword evidence="3" id="KW-0808">Transferase</keyword>